<dbReference type="PROSITE" id="PS51340">
    <property type="entry name" value="MOSC"/>
    <property type="match status" value="1"/>
</dbReference>
<dbReference type="EMBL" id="AP026973">
    <property type="protein sequence ID" value="BDT78090.1"/>
    <property type="molecule type" value="Genomic_DNA"/>
</dbReference>
<evidence type="ECO:0000313" key="2">
    <source>
        <dbReference type="EMBL" id="BDT78090.1"/>
    </source>
</evidence>
<proteinExistence type="predicted"/>
<dbReference type="PANTHER" id="PTHR36930">
    <property type="entry name" value="METAL-SULFUR CLUSTER BIOSYNTHESIS PROTEINS YUAD-RELATED"/>
    <property type="match status" value="1"/>
</dbReference>
<accession>A0A9C7FB92</accession>
<reference evidence="2" key="1">
    <citation type="submission" date="2022-11" db="EMBL/GenBank/DDBJ databases">
        <title>Complete Genome Sequences of three Polynucleobacter sp. Subcluster PnecC Strains KF022, KF023, and KF032 Isolated from a Shallow Eutrophic Lake in Japan.</title>
        <authorList>
            <person name="Ogata Y."/>
            <person name="Watanabe K."/>
            <person name="Takemine S."/>
            <person name="Shindo C."/>
            <person name="Kurokawa R."/>
            <person name="Suda W."/>
        </authorList>
    </citation>
    <scope>NUCLEOTIDE SEQUENCE</scope>
    <source>
        <strain evidence="2">KF023</strain>
    </source>
</reference>
<dbReference type="Pfam" id="PF03473">
    <property type="entry name" value="MOSC"/>
    <property type="match status" value="1"/>
</dbReference>
<evidence type="ECO:0000259" key="1">
    <source>
        <dbReference type="PROSITE" id="PS51340"/>
    </source>
</evidence>
<sequence>MQSAISAKLIAGIGIEGDRYAMGTGAYSATEPAKVRHISLISLSGIETANEWLKAGDEPTFDAAETRRNIALEGITAAELNGLVGKRFQLGDIQMLGTELCTPCERPAQLLSRPSFMDAFEGRGGIRAEVLSSGVLAIGDQLSTEKEK</sequence>
<dbReference type="GO" id="GO:0030170">
    <property type="term" value="F:pyridoxal phosphate binding"/>
    <property type="evidence" value="ECO:0007669"/>
    <property type="project" value="InterPro"/>
</dbReference>
<protein>
    <recommendedName>
        <fullName evidence="1">MOSC domain-containing protein</fullName>
    </recommendedName>
</protein>
<dbReference type="GO" id="GO:0003824">
    <property type="term" value="F:catalytic activity"/>
    <property type="evidence" value="ECO:0007669"/>
    <property type="project" value="InterPro"/>
</dbReference>
<dbReference type="RefSeq" id="WP_281742498.1">
    <property type="nucleotide sequence ID" value="NZ_AP026973.1"/>
</dbReference>
<dbReference type="KEGG" id="pyt:PKF023_18930"/>
<dbReference type="PANTHER" id="PTHR36930:SF1">
    <property type="entry name" value="MOSC DOMAIN-CONTAINING PROTEIN"/>
    <property type="match status" value="1"/>
</dbReference>
<dbReference type="Proteomes" id="UP001211097">
    <property type="component" value="Chromosome"/>
</dbReference>
<dbReference type="InterPro" id="IPR011037">
    <property type="entry name" value="Pyrv_Knase-like_insert_dom_sf"/>
</dbReference>
<feature type="domain" description="MOSC" evidence="1">
    <location>
        <begin position="2"/>
        <end position="145"/>
    </location>
</feature>
<dbReference type="InterPro" id="IPR005302">
    <property type="entry name" value="MoCF_Sase_C"/>
</dbReference>
<dbReference type="InterPro" id="IPR052716">
    <property type="entry name" value="MOSC_domain"/>
</dbReference>
<organism evidence="2">
    <name type="scientific">Polynucleobacter yangtzensis</name>
    <dbReference type="NCBI Taxonomy" id="1743159"/>
    <lineage>
        <taxon>Bacteria</taxon>
        <taxon>Pseudomonadati</taxon>
        <taxon>Pseudomonadota</taxon>
        <taxon>Betaproteobacteria</taxon>
        <taxon>Burkholderiales</taxon>
        <taxon>Burkholderiaceae</taxon>
        <taxon>Polynucleobacter</taxon>
    </lineage>
</organism>
<dbReference type="AlphaFoldDB" id="A0A9C7FB92"/>
<dbReference type="SUPFAM" id="SSF50800">
    <property type="entry name" value="PK beta-barrel domain-like"/>
    <property type="match status" value="1"/>
</dbReference>
<name>A0A9C7FB92_9BURK</name>
<dbReference type="Gene3D" id="2.40.33.20">
    <property type="entry name" value="PK beta-barrel domain-like"/>
    <property type="match status" value="1"/>
</dbReference>
<dbReference type="GO" id="GO:0030151">
    <property type="term" value="F:molybdenum ion binding"/>
    <property type="evidence" value="ECO:0007669"/>
    <property type="project" value="InterPro"/>
</dbReference>
<gene>
    <name evidence="2" type="ORF">PKF023_18930</name>
</gene>